<dbReference type="EMBL" id="FOHE01000004">
    <property type="protein sequence ID" value="SET01005.1"/>
    <property type="molecule type" value="Genomic_DNA"/>
</dbReference>
<organism evidence="5 6">
    <name type="scientific">Oceanobacillus limi</name>
    <dbReference type="NCBI Taxonomy" id="930131"/>
    <lineage>
        <taxon>Bacteria</taxon>
        <taxon>Bacillati</taxon>
        <taxon>Bacillota</taxon>
        <taxon>Bacilli</taxon>
        <taxon>Bacillales</taxon>
        <taxon>Bacillaceae</taxon>
        <taxon>Oceanobacillus</taxon>
    </lineage>
</organism>
<evidence type="ECO:0000259" key="4">
    <source>
        <dbReference type="PROSITE" id="PS50949"/>
    </source>
</evidence>
<dbReference type="PANTHER" id="PTHR38445">
    <property type="entry name" value="HTH-TYPE TRANSCRIPTIONAL REPRESSOR YTRA"/>
    <property type="match status" value="1"/>
</dbReference>
<evidence type="ECO:0000313" key="5">
    <source>
        <dbReference type="EMBL" id="SET01005.1"/>
    </source>
</evidence>
<dbReference type="PANTHER" id="PTHR38445:SF10">
    <property type="entry name" value="GNTR-FAMILY TRANSCRIPTIONAL REGULATOR"/>
    <property type="match status" value="1"/>
</dbReference>
<keyword evidence="1" id="KW-0805">Transcription regulation</keyword>
<evidence type="ECO:0000256" key="2">
    <source>
        <dbReference type="ARBA" id="ARBA00023125"/>
    </source>
</evidence>
<evidence type="ECO:0000256" key="1">
    <source>
        <dbReference type="ARBA" id="ARBA00023015"/>
    </source>
</evidence>
<name>A0A1I0B3R6_9BACI</name>
<dbReference type="STRING" id="930131.SAMN05216389_104155"/>
<dbReference type="Proteomes" id="UP000198618">
    <property type="component" value="Unassembled WGS sequence"/>
</dbReference>
<sequence>MINTDGSKPIYIQISEWIETEILNGNFREDEKVYSQYKLADLFTINPATAAKGLNLLYEENILYNKRGLGKFVSPNAKAIIVDKRKNRKLKGLIHEVVQESERLEVTEEELVEMIQTAIKERKEAGK</sequence>
<reference evidence="5 6" key="1">
    <citation type="submission" date="2016-10" db="EMBL/GenBank/DDBJ databases">
        <authorList>
            <person name="de Groot N.N."/>
        </authorList>
    </citation>
    <scope>NUCLEOTIDE SEQUENCE [LARGE SCALE GENOMIC DNA]</scope>
    <source>
        <strain evidence="5 6">IBRC-M 10780</strain>
    </source>
</reference>
<proteinExistence type="predicted"/>
<dbReference type="Gene3D" id="1.10.10.10">
    <property type="entry name" value="Winged helix-like DNA-binding domain superfamily/Winged helix DNA-binding domain"/>
    <property type="match status" value="1"/>
</dbReference>
<evidence type="ECO:0000313" key="6">
    <source>
        <dbReference type="Proteomes" id="UP000198618"/>
    </source>
</evidence>
<keyword evidence="6" id="KW-1185">Reference proteome</keyword>
<evidence type="ECO:0000256" key="3">
    <source>
        <dbReference type="ARBA" id="ARBA00023163"/>
    </source>
</evidence>
<dbReference type="InterPro" id="IPR036390">
    <property type="entry name" value="WH_DNA-bd_sf"/>
</dbReference>
<dbReference type="PROSITE" id="PS50949">
    <property type="entry name" value="HTH_GNTR"/>
    <property type="match status" value="1"/>
</dbReference>
<dbReference type="OrthoDB" id="162505at2"/>
<dbReference type="AlphaFoldDB" id="A0A1I0B3R6"/>
<gene>
    <name evidence="5" type="ORF">SAMN05216389_104155</name>
</gene>
<keyword evidence="3" id="KW-0804">Transcription</keyword>
<protein>
    <submittedName>
        <fullName evidence="5">Transcriptional regulator, GntR family</fullName>
    </submittedName>
</protein>
<dbReference type="SUPFAM" id="SSF46785">
    <property type="entry name" value="Winged helix' DNA-binding domain"/>
    <property type="match status" value="1"/>
</dbReference>
<dbReference type="GO" id="GO:0003677">
    <property type="term" value="F:DNA binding"/>
    <property type="evidence" value="ECO:0007669"/>
    <property type="project" value="UniProtKB-KW"/>
</dbReference>
<accession>A0A1I0B3R6</accession>
<dbReference type="InterPro" id="IPR036388">
    <property type="entry name" value="WH-like_DNA-bd_sf"/>
</dbReference>
<dbReference type="InterPro" id="IPR000524">
    <property type="entry name" value="Tscrpt_reg_HTH_GntR"/>
</dbReference>
<dbReference type="GO" id="GO:0003700">
    <property type="term" value="F:DNA-binding transcription factor activity"/>
    <property type="evidence" value="ECO:0007669"/>
    <property type="project" value="InterPro"/>
</dbReference>
<feature type="domain" description="HTH gntR-type" evidence="4">
    <location>
        <begin position="8"/>
        <end position="76"/>
    </location>
</feature>
<keyword evidence="2" id="KW-0238">DNA-binding</keyword>